<feature type="transmembrane region" description="Helical" evidence="8">
    <location>
        <begin position="295"/>
        <end position="314"/>
    </location>
</feature>
<keyword evidence="3 8" id="KW-0812">Transmembrane</keyword>
<comment type="subcellular location">
    <subcellularLocation>
        <location evidence="1">Cell membrane</location>
        <topology evidence="1">Multi-pass membrane protein</topology>
    </subcellularLocation>
</comment>
<dbReference type="EMBL" id="JBHGPK010000054">
    <property type="protein sequence ID" value="MFC2254935.1"/>
    <property type="molecule type" value="Genomic_DNA"/>
</dbReference>
<keyword evidence="6 8" id="KW-1133">Transmembrane helix</keyword>
<evidence type="ECO:0000256" key="2">
    <source>
        <dbReference type="ARBA" id="ARBA00005417"/>
    </source>
</evidence>
<dbReference type="RefSeq" id="WP_394315531.1">
    <property type="nucleotide sequence ID" value="NZ_JBHGPK010000054.1"/>
</dbReference>
<feature type="transmembrane region" description="Helical" evidence="8">
    <location>
        <begin position="180"/>
        <end position="204"/>
    </location>
</feature>
<dbReference type="InterPro" id="IPR036640">
    <property type="entry name" value="ABC1_TM_sf"/>
</dbReference>
<dbReference type="PROSITE" id="PS50893">
    <property type="entry name" value="ABC_TRANSPORTER_2"/>
    <property type="match status" value="1"/>
</dbReference>
<evidence type="ECO:0000313" key="12">
    <source>
        <dbReference type="Proteomes" id="UP001595190"/>
    </source>
</evidence>
<dbReference type="Gene3D" id="3.40.50.300">
    <property type="entry name" value="P-loop containing nucleotide triphosphate hydrolases"/>
    <property type="match status" value="1"/>
</dbReference>
<feature type="transmembrane region" description="Helical" evidence="8">
    <location>
        <begin position="102"/>
        <end position="119"/>
    </location>
</feature>
<evidence type="ECO:0000313" key="11">
    <source>
        <dbReference type="EMBL" id="MFC2254935.1"/>
    </source>
</evidence>
<name>A0ABV6ZRY0_9HYPH</name>
<evidence type="ECO:0000256" key="4">
    <source>
        <dbReference type="ARBA" id="ARBA00022741"/>
    </source>
</evidence>
<feature type="domain" description="ABC transporter" evidence="9">
    <location>
        <begin position="386"/>
        <end position="606"/>
    </location>
</feature>
<dbReference type="InterPro" id="IPR017871">
    <property type="entry name" value="ABC_transporter-like_CS"/>
</dbReference>
<dbReference type="PROSITE" id="PS50929">
    <property type="entry name" value="ABC_TM1F"/>
    <property type="match status" value="1"/>
</dbReference>
<evidence type="ECO:0000256" key="5">
    <source>
        <dbReference type="ARBA" id="ARBA00022840"/>
    </source>
</evidence>
<reference evidence="11 12" key="1">
    <citation type="submission" date="2024-09" db="EMBL/GenBank/DDBJ databases">
        <title>Description of Labrys sedimenti sp. nov., isolated from a diclofenac-degrading enrichment culture, and genome-based reclassification of Labrys portucalensis as a later heterotypic synonym of Labrys neptuniae.</title>
        <authorList>
            <person name="Tancsics A."/>
            <person name="Csepanyi A."/>
        </authorList>
    </citation>
    <scope>NUCLEOTIDE SEQUENCE [LARGE SCALE GENOMIC DNA]</scope>
    <source>
        <strain evidence="11 12">LMG 23412</strain>
    </source>
</reference>
<protein>
    <submittedName>
        <fullName evidence="11">ABC transporter ATP-binding protein</fullName>
    </submittedName>
</protein>
<feature type="transmembrane region" description="Helical" evidence="8">
    <location>
        <begin position="69"/>
        <end position="90"/>
    </location>
</feature>
<dbReference type="InterPro" id="IPR003439">
    <property type="entry name" value="ABC_transporter-like_ATP-bd"/>
</dbReference>
<organism evidence="11 12">
    <name type="scientific">Labrys neptuniae</name>
    <dbReference type="NCBI Taxonomy" id="376174"/>
    <lineage>
        <taxon>Bacteria</taxon>
        <taxon>Pseudomonadati</taxon>
        <taxon>Pseudomonadota</taxon>
        <taxon>Alphaproteobacteria</taxon>
        <taxon>Hyphomicrobiales</taxon>
        <taxon>Xanthobacteraceae</taxon>
        <taxon>Labrys</taxon>
    </lineage>
</organism>
<sequence>MIKRDQDSKPTTLGRLRTKFRQLQVSLNGGIAMFSRLVQGRDILPNSAGMLSLSWQLLKEQGRLHIRGYTLAFIFMAVSAAATSLTAWLMRDVINKVFIDKSITTMWLVSGAVVLAYATKGLAGYGQDVTLAKVGNRIVASIQERMFQHLLSKDVAYFAGRHSTEFIAQQSFMANSARNALNMMVTVVGRDLLTLIGLIAVMLIQDPLMSIGAFVFMPFAFLGVRKLVKRSKKIMLHEFASNSVIMETVQETAQGIRVVKSFNLNTFMLERMRQAIRAFETASTRLAGVSARSSPIMETLGGFTVAVVILYGGWRVIHEGQTPGAFFSFITAFLLAYEPAKRLAKFNVDLSAALVGVRMMFEFLRSASTEPTIDLRPDLVVSAGKVKLKNVTFHYRDNMNVLQDFDFVAEAGKSTALIGPSGSGKSTIFSLLQGFYRVQEGIIEIDDQDISCVNLTSLRQAIAVVSQDAFLFKGSIRQNIRYGRLDASDEEIVAAARAAHAHEFIERLDGSYDAHVGEHGNALSGGQRQRIAIARAILKNAPIILLDEATSALDLESEQSVQAGLRNLARGRTLILIAHRRESYAHADRVVHIEKGNILKFEICER</sequence>
<dbReference type="SMART" id="SM00382">
    <property type="entry name" value="AAA"/>
    <property type="match status" value="1"/>
</dbReference>
<comment type="caution">
    <text evidence="11">The sequence shown here is derived from an EMBL/GenBank/DDBJ whole genome shotgun (WGS) entry which is preliminary data.</text>
</comment>
<keyword evidence="4" id="KW-0547">Nucleotide-binding</keyword>
<evidence type="ECO:0000256" key="3">
    <source>
        <dbReference type="ARBA" id="ARBA00022692"/>
    </source>
</evidence>
<feature type="domain" description="ABC transmembrane type-1" evidence="10">
    <location>
        <begin position="71"/>
        <end position="352"/>
    </location>
</feature>
<comment type="similarity">
    <text evidence="2">Belongs to the ABC transporter superfamily.</text>
</comment>
<gene>
    <name evidence="11" type="ORF">ACETRX_35545</name>
</gene>
<evidence type="ECO:0000256" key="7">
    <source>
        <dbReference type="ARBA" id="ARBA00023136"/>
    </source>
</evidence>
<dbReference type="InterPro" id="IPR011527">
    <property type="entry name" value="ABC1_TM_dom"/>
</dbReference>
<feature type="transmembrane region" description="Helical" evidence="8">
    <location>
        <begin position="210"/>
        <end position="228"/>
    </location>
</feature>
<dbReference type="PANTHER" id="PTHR24221">
    <property type="entry name" value="ATP-BINDING CASSETTE SUB-FAMILY B"/>
    <property type="match status" value="1"/>
</dbReference>
<dbReference type="Pfam" id="PF00664">
    <property type="entry name" value="ABC_membrane"/>
    <property type="match status" value="1"/>
</dbReference>
<dbReference type="InterPro" id="IPR027417">
    <property type="entry name" value="P-loop_NTPase"/>
</dbReference>
<dbReference type="PANTHER" id="PTHR24221:SF654">
    <property type="entry name" value="ATP-BINDING CASSETTE SUB-FAMILY B MEMBER 6"/>
    <property type="match status" value="1"/>
</dbReference>
<evidence type="ECO:0000256" key="8">
    <source>
        <dbReference type="SAM" id="Phobius"/>
    </source>
</evidence>
<dbReference type="InterPro" id="IPR003593">
    <property type="entry name" value="AAA+_ATPase"/>
</dbReference>
<keyword evidence="5 11" id="KW-0067">ATP-binding</keyword>
<dbReference type="SUPFAM" id="SSF52540">
    <property type="entry name" value="P-loop containing nucleoside triphosphate hydrolases"/>
    <property type="match status" value="1"/>
</dbReference>
<accession>A0ABV6ZRY0</accession>
<dbReference type="PROSITE" id="PS00211">
    <property type="entry name" value="ABC_TRANSPORTER_1"/>
    <property type="match status" value="1"/>
</dbReference>
<evidence type="ECO:0000259" key="9">
    <source>
        <dbReference type="PROSITE" id="PS50893"/>
    </source>
</evidence>
<evidence type="ECO:0000256" key="1">
    <source>
        <dbReference type="ARBA" id="ARBA00004651"/>
    </source>
</evidence>
<dbReference type="SUPFAM" id="SSF90123">
    <property type="entry name" value="ABC transporter transmembrane region"/>
    <property type="match status" value="1"/>
</dbReference>
<proteinExistence type="inferred from homology"/>
<evidence type="ECO:0000256" key="6">
    <source>
        <dbReference type="ARBA" id="ARBA00022989"/>
    </source>
</evidence>
<keyword evidence="7 8" id="KW-0472">Membrane</keyword>
<dbReference type="Pfam" id="PF00005">
    <property type="entry name" value="ABC_tran"/>
    <property type="match status" value="1"/>
</dbReference>
<dbReference type="CDD" id="cd18552">
    <property type="entry name" value="ABC_6TM_MsbA_like"/>
    <property type="match status" value="1"/>
</dbReference>
<evidence type="ECO:0000259" key="10">
    <source>
        <dbReference type="PROSITE" id="PS50929"/>
    </source>
</evidence>
<dbReference type="Proteomes" id="UP001595190">
    <property type="component" value="Unassembled WGS sequence"/>
</dbReference>
<dbReference type="Gene3D" id="1.20.1560.10">
    <property type="entry name" value="ABC transporter type 1, transmembrane domain"/>
    <property type="match status" value="1"/>
</dbReference>
<dbReference type="InterPro" id="IPR039421">
    <property type="entry name" value="Type_1_exporter"/>
</dbReference>
<dbReference type="GO" id="GO:0005524">
    <property type="term" value="F:ATP binding"/>
    <property type="evidence" value="ECO:0007669"/>
    <property type="project" value="UniProtKB-KW"/>
</dbReference>